<dbReference type="InterPro" id="IPR036259">
    <property type="entry name" value="MFS_trans_sf"/>
</dbReference>
<dbReference type="Proteomes" id="UP000031666">
    <property type="component" value="Unassembled WGS sequence"/>
</dbReference>
<reference evidence="1 2" key="1">
    <citation type="submission" date="2015-01" db="EMBL/GenBank/DDBJ databases">
        <title>Vibrio sp. C94 JCM 19241 whole genome shotgun sequence.</title>
        <authorList>
            <person name="Sawabe T."/>
            <person name="Meirelles P."/>
            <person name="Feng G."/>
            <person name="Sayaka M."/>
            <person name="Hattori M."/>
            <person name="Ohkuma M."/>
        </authorList>
    </citation>
    <scope>NUCLEOTIDE SEQUENCE [LARGE SCALE GENOMIC DNA]</scope>
    <source>
        <strain evidence="2">JCM 19241</strain>
    </source>
</reference>
<evidence type="ECO:0000313" key="2">
    <source>
        <dbReference type="Proteomes" id="UP000031666"/>
    </source>
</evidence>
<name>A0A0B8Q9T0_9VIBR</name>
<protein>
    <submittedName>
        <fullName evidence="1">Hexose phosphate transport protein UhpT</fullName>
    </submittedName>
</protein>
<dbReference type="EMBL" id="BBSC01000004">
    <property type="protein sequence ID" value="GAM75371.1"/>
    <property type="molecule type" value="Genomic_DNA"/>
</dbReference>
<proteinExistence type="predicted"/>
<comment type="caution">
    <text evidence="1">The sequence shown here is derived from an EMBL/GenBank/DDBJ whole genome shotgun (WGS) entry which is preliminary data.</text>
</comment>
<sequence>MGLCVFGPKLLIGVVAVGFVPKKGFAAVDCIKGTFAYLISDSFTILALSRIAGGHSFFGLAGWTTTFAALQVAALV</sequence>
<accession>A0A0B8Q9T0</accession>
<dbReference type="AlphaFoldDB" id="A0A0B8Q9T0"/>
<dbReference type="Gene3D" id="1.20.1250.20">
    <property type="entry name" value="MFS general substrate transporter like domains"/>
    <property type="match status" value="1"/>
</dbReference>
<gene>
    <name evidence="1" type="ORF">JCM19241_3283</name>
</gene>
<organism evidence="1 2">
    <name type="scientific">Vibrio ishigakensis</name>
    <dbReference type="NCBI Taxonomy" id="1481914"/>
    <lineage>
        <taxon>Bacteria</taxon>
        <taxon>Pseudomonadati</taxon>
        <taxon>Pseudomonadota</taxon>
        <taxon>Gammaproteobacteria</taxon>
        <taxon>Vibrionales</taxon>
        <taxon>Vibrionaceae</taxon>
        <taxon>Vibrio</taxon>
    </lineage>
</organism>
<dbReference type="STRING" id="1481914.JCM19241_3283"/>
<reference evidence="1 2" key="2">
    <citation type="submission" date="2015-01" db="EMBL/GenBank/DDBJ databases">
        <authorList>
            <consortium name="NBRP consortium"/>
            <person name="Sawabe T."/>
            <person name="Meirelles P."/>
            <person name="Feng G."/>
            <person name="Sayaka M."/>
            <person name="Hattori M."/>
            <person name="Ohkuma M."/>
        </authorList>
    </citation>
    <scope>NUCLEOTIDE SEQUENCE [LARGE SCALE GENOMIC DNA]</scope>
    <source>
        <strain evidence="2">JCM 19241</strain>
    </source>
</reference>
<evidence type="ECO:0000313" key="1">
    <source>
        <dbReference type="EMBL" id="GAM75371.1"/>
    </source>
</evidence>